<dbReference type="PROSITE" id="PS51459">
    <property type="entry name" value="FIDO"/>
    <property type="match status" value="1"/>
</dbReference>
<keyword evidence="2" id="KW-0067">ATP-binding</keyword>
<evidence type="ECO:0000256" key="2">
    <source>
        <dbReference type="PIRSR" id="PIRSR640198-2"/>
    </source>
</evidence>
<dbReference type="InterPro" id="IPR003812">
    <property type="entry name" value="Fido"/>
</dbReference>
<feature type="binding site" evidence="2">
    <location>
        <begin position="184"/>
        <end position="196"/>
    </location>
    <ligand>
        <name>ATP</name>
        <dbReference type="ChEBI" id="CHEBI:30616"/>
    </ligand>
</feature>
<evidence type="ECO:0000313" key="4">
    <source>
        <dbReference type="EMBL" id="NYS94563.1"/>
    </source>
</evidence>
<name>A0A853EZ54_9MICO</name>
<proteinExistence type="predicted"/>
<comment type="caution">
    <text evidence="4">The sequence shown here is derived from an EMBL/GenBank/DDBJ whole genome shotgun (WGS) entry which is preliminary data.</text>
</comment>
<dbReference type="Gene3D" id="1.10.3290.10">
    <property type="entry name" value="Fido-like domain"/>
    <property type="match status" value="1"/>
</dbReference>
<dbReference type="InterPro" id="IPR036597">
    <property type="entry name" value="Fido-like_dom_sf"/>
</dbReference>
<reference evidence="4 5" key="1">
    <citation type="submission" date="2020-07" db="EMBL/GenBank/DDBJ databases">
        <title>MOT database genomes.</title>
        <authorList>
            <person name="Joseph S."/>
            <person name="Aduse-Opoku J."/>
            <person name="Hashim A."/>
            <person name="Wade W."/>
            <person name="Curtis M."/>
        </authorList>
    </citation>
    <scope>NUCLEOTIDE SEQUENCE [LARGE SCALE GENOMIC DNA]</scope>
    <source>
        <strain evidence="4 5">DSM 100099</strain>
    </source>
</reference>
<dbReference type="GO" id="GO:0005524">
    <property type="term" value="F:ATP binding"/>
    <property type="evidence" value="ECO:0007669"/>
    <property type="project" value="UniProtKB-KW"/>
</dbReference>
<organism evidence="4 5">
    <name type="scientific">Sanguibacter inulinus</name>
    <dbReference type="NCBI Taxonomy" id="60922"/>
    <lineage>
        <taxon>Bacteria</taxon>
        <taxon>Bacillati</taxon>
        <taxon>Actinomycetota</taxon>
        <taxon>Actinomycetes</taxon>
        <taxon>Micrococcales</taxon>
        <taxon>Sanguibacteraceae</taxon>
        <taxon>Sanguibacter</taxon>
    </lineage>
</organism>
<accession>A0A853EZ54</accession>
<evidence type="ECO:0000313" key="5">
    <source>
        <dbReference type="Proteomes" id="UP000561011"/>
    </source>
</evidence>
<evidence type="ECO:0000256" key="1">
    <source>
        <dbReference type="PIRSR" id="PIRSR640198-1"/>
    </source>
</evidence>
<keyword evidence="5" id="KW-1185">Reference proteome</keyword>
<dbReference type="RefSeq" id="WP_179913925.1">
    <property type="nucleotide sequence ID" value="NZ_JACBYE010000037.1"/>
</dbReference>
<dbReference type="PANTHER" id="PTHR13504:SF38">
    <property type="entry name" value="FIDO DOMAIN-CONTAINING PROTEIN"/>
    <property type="match status" value="1"/>
</dbReference>
<gene>
    <name evidence="4" type="ORF">HZZ10_13670</name>
</gene>
<feature type="domain" description="Fido" evidence="3">
    <location>
        <begin position="151"/>
        <end position="300"/>
    </location>
</feature>
<dbReference type="EMBL" id="JACBYE010000037">
    <property type="protein sequence ID" value="NYS94563.1"/>
    <property type="molecule type" value="Genomic_DNA"/>
</dbReference>
<dbReference type="InterPro" id="IPR025758">
    <property type="entry name" value="Fic/DOC_N"/>
</dbReference>
<dbReference type="Pfam" id="PF13784">
    <property type="entry name" value="Fic_N"/>
    <property type="match status" value="1"/>
</dbReference>
<dbReference type="PANTHER" id="PTHR13504">
    <property type="entry name" value="FIDO DOMAIN-CONTAINING PROTEIN DDB_G0283145"/>
    <property type="match status" value="1"/>
</dbReference>
<feature type="binding site" evidence="2">
    <location>
        <begin position="241"/>
        <end position="248"/>
    </location>
    <ligand>
        <name>ATP</name>
        <dbReference type="ChEBI" id="CHEBI:30616"/>
    </ligand>
</feature>
<dbReference type="InterPro" id="IPR040198">
    <property type="entry name" value="Fido_containing"/>
</dbReference>
<dbReference type="Pfam" id="PF02661">
    <property type="entry name" value="Fic"/>
    <property type="match status" value="1"/>
</dbReference>
<sequence length="409" mass="43219">MTTAPTTEPLRVPPVGHDEHSWVADSDGLSTRAQVRAGSGTYLSTTPALIADLVLTLPGDLSSDVDEATAALSRLDSHASSTLGPQSAELGPMSSILLRTESASSSQIENLTVGARQLALAEIDQGGSTNARTVVANVRAMEAALDLADSLDQQAVLTMHEVLLSGQRGAEQHAGRYRDSLVWVGKSGISPLGAEHVAPQAELVEAAMADLMAFVDRDDLPALVQTAVAHAQLETIHPFADGNGRTGRALIHAMLRAKGITRTVTAPVSAGLLTDTASYFEALTAFRGGDARPIVEQLARASRYAARTGAQLVDDLAAEVASSRAMLGSLRPQAAAWRLLPHLVAHPVVNASLVERLLATNAVTAQRALTQLTDAGVLHERTGLRRNRVWQHDGVLTVLDLFAQGIRRR</sequence>
<protein>
    <submittedName>
        <fullName evidence="4">Fic family protein</fullName>
    </submittedName>
</protein>
<feature type="active site" evidence="1">
    <location>
        <position position="237"/>
    </location>
</feature>
<dbReference type="AlphaFoldDB" id="A0A853EZ54"/>
<keyword evidence="2" id="KW-0547">Nucleotide-binding</keyword>
<dbReference type="SUPFAM" id="SSF140931">
    <property type="entry name" value="Fic-like"/>
    <property type="match status" value="1"/>
</dbReference>
<evidence type="ECO:0000259" key="3">
    <source>
        <dbReference type="PROSITE" id="PS51459"/>
    </source>
</evidence>
<dbReference type="Proteomes" id="UP000561011">
    <property type="component" value="Unassembled WGS sequence"/>
</dbReference>